<feature type="compositionally biased region" description="Low complexity" evidence="2">
    <location>
        <begin position="12"/>
        <end position="40"/>
    </location>
</feature>
<dbReference type="PANTHER" id="PTHR31011">
    <property type="entry name" value="PROTEIN STB2-RELATED"/>
    <property type="match status" value="1"/>
</dbReference>
<feature type="compositionally biased region" description="Low complexity" evidence="2">
    <location>
        <begin position="419"/>
        <end position="434"/>
    </location>
</feature>
<feature type="region of interest" description="Disordered" evidence="2">
    <location>
        <begin position="617"/>
        <end position="641"/>
    </location>
</feature>
<keyword evidence="1" id="KW-0175">Coiled coil</keyword>
<evidence type="ECO:0000256" key="2">
    <source>
        <dbReference type="SAM" id="MobiDB-lite"/>
    </source>
</evidence>
<feature type="region of interest" description="Disordered" evidence="2">
    <location>
        <begin position="413"/>
        <end position="448"/>
    </location>
</feature>
<evidence type="ECO:0000313" key="5">
    <source>
        <dbReference type="Proteomes" id="UP000076761"/>
    </source>
</evidence>
<dbReference type="PANTHER" id="PTHR31011:SF2">
    <property type="entry name" value="PROTEIN STB2-RELATED"/>
    <property type="match status" value="1"/>
</dbReference>
<feature type="region of interest" description="Disordered" evidence="2">
    <location>
        <begin position="1032"/>
        <end position="1072"/>
    </location>
</feature>
<dbReference type="InterPro" id="IPR059025">
    <property type="entry name" value="STB6_N"/>
</dbReference>
<feature type="compositionally biased region" description="Basic and acidic residues" evidence="2">
    <location>
        <begin position="696"/>
        <end position="706"/>
    </location>
</feature>
<sequence length="1072" mass="118936">MTTPRPLRNIASTSPSPLLSPTVPFHGHASSRSLSAPSSPQLTPLASSINIPGILDQKPKRLLMPTVRAPKTPTVSASNTGDGHFNNVSPRSRHKHSASKLIRSRSGSTSWQSLPDSSPVVEHVGETWLGMKSKFDIVQEQLEIEGYQLYVVEKWIVERRPITVLTVFTGDPEHKITVTALSPSFSLPPAAAQSEWERVLHDLRRDGARPKETNHGTLMVTSLANFRSDYTIVHIPGGNFLDVQEQLYTNINLLRMGCSGRSALTLEEPSDTTKDRFVSMYHFPTRIRSAPLFNPTVLELVKFIQAGLAVCSMFDAIQTEGREQGSRCKEIDGLLCEETAEGIGRWVLEIGEAVVGVEPMERLADPTVVSALLSLILTVRNKLRAIGINHVAPKDPFLDPDGFVTALAQFQSSGRGHHSSNTSLTSTPNLSMSTYPHNSGASPNPNGNVSHSSFTSYLTRSMIEAITYAYDKMRQSESYKLPRALLSKLDDLTTDLRSAASGDTHLTVESGQGTCAFNPTPDMAFFVRCIVGGDKKDGISSLRLLWTGRVAVLQERRRPAGSVEKAKKDSIGSEGEDKDRGTDGRSTDSDGERLIPPWGGRVQKKIESWTALSRKRQSADLSKTKLDQSSSPSTSKPQMLQIPELVISGDAGDEEDVLSSGQVSPTPDLYGHRSLLGIGQLPHTETSSNSNISSSDYERRVTEFNQKRPSTKPYYQSRIVSWSDPLSARGLLDEDEMPSGKESGNGSGNESGKDDRRRDRRRRREATGPSLGRRLARVSEHGEFLVETAKDDLDVSQEKIMPNLRRSRSFDEATPLESIRVLHPDRMKIDVDLCGELLIMRRRERHLHNVLDCLQVITESLFDTNAHLREDYQTCLPALRQLEGRAQVIADIEAERSKVEAMEQETRALNYESNQFRVPELWYMAFPPRRKVLQLRDKTFGTGGRRLPPGEHGAHGRFNRLQWTLDGQERLVDLYGRTESEAEEEDALPDEYSLNPPYEEEDIVAHQGMRPTWLLKLFNSWGSQWGLFTAKTKGKGKAKEVQERTSSVDESDATGNAKSDSDPTSPVSPDSS</sequence>
<feature type="region of interest" description="Disordered" evidence="2">
    <location>
        <begin position="71"/>
        <end position="116"/>
    </location>
</feature>
<accession>A0A165RZN1</accession>
<name>A0A165RZN1_9AGAM</name>
<feature type="coiled-coil region" evidence="1">
    <location>
        <begin position="885"/>
        <end position="912"/>
    </location>
</feature>
<dbReference type="GO" id="GO:0070822">
    <property type="term" value="C:Sin3-type complex"/>
    <property type="evidence" value="ECO:0007669"/>
    <property type="project" value="TreeGrafter"/>
</dbReference>
<reference evidence="4 5" key="1">
    <citation type="journal article" date="2016" name="Mol. Biol. Evol.">
        <title>Comparative Genomics of Early-Diverging Mushroom-Forming Fungi Provides Insights into the Origins of Lignocellulose Decay Capabilities.</title>
        <authorList>
            <person name="Nagy L.G."/>
            <person name="Riley R."/>
            <person name="Tritt A."/>
            <person name="Adam C."/>
            <person name="Daum C."/>
            <person name="Floudas D."/>
            <person name="Sun H."/>
            <person name="Yadav J.S."/>
            <person name="Pangilinan J."/>
            <person name="Larsson K.H."/>
            <person name="Matsuura K."/>
            <person name="Barry K."/>
            <person name="Labutti K."/>
            <person name="Kuo R."/>
            <person name="Ohm R.A."/>
            <person name="Bhattacharya S.S."/>
            <person name="Shirouzu T."/>
            <person name="Yoshinaga Y."/>
            <person name="Martin F.M."/>
            <person name="Grigoriev I.V."/>
            <person name="Hibbett D.S."/>
        </authorList>
    </citation>
    <scope>NUCLEOTIDE SEQUENCE [LARGE SCALE GENOMIC DNA]</scope>
    <source>
        <strain evidence="4 5">HHB14362 ss-1</strain>
    </source>
</reference>
<feature type="region of interest" description="Disordered" evidence="2">
    <location>
        <begin position="680"/>
        <end position="716"/>
    </location>
</feature>
<dbReference type="InterPro" id="IPR038919">
    <property type="entry name" value="STB2/STB2"/>
</dbReference>
<feature type="compositionally biased region" description="Polar residues" evidence="2">
    <location>
        <begin position="105"/>
        <end position="116"/>
    </location>
</feature>
<feature type="region of interest" description="Disordered" evidence="2">
    <location>
        <begin position="557"/>
        <end position="600"/>
    </location>
</feature>
<organism evidence="4 5">
    <name type="scientific">Neolentinus lepideus HHB14362 ss-1</name>
    <dbReference type="NCBI Taxonomy" id="1314782"/>
    <lineage>
        <taxon>Eukaryota</taxon>
        <taxon>Fungi</taxon>
        <taxon>Dikarya</taxon>
        <taxon>Basidiomycota</taxon>
        <taxon>Agaricomycotina</taxon>
        <taxon>Agaricomycetes</taxon>
        <taxon>Gloeophyllales</taxon>
        <taxon>Gloeophyllaceae</taxon>
        <taxon>Neolentinus</taxon>
    </lineage>
</organism>
<dbReference type="Proteomes" id="UP000076761">
    <property type="component" value="Unassembled WGS sequence"/>
</dbReference>
<dbReference type="OrthoDB" id="19806at2759"/>
<proteinExistence type="predicted"/>
<feature type="compositionally biased region" description="Polar residues" evidence="2">
    <location>
        <begin position="73"/>
        <end position="90"/>
    </location>
</feature>
<gene>
    <name evidence="4" type="ORF">NEOLEDRAFT_1134846</name>
</gene>
<feature type="region of interest" description="Disordered" evidence="2">
    <location>
        <begin position="1"/>
        <end position="42"/>
    </location>
</feature>
<evidence type="ECO:0000259" key="3">
    <source>
        <dbReference type="Pfam" id="PF25995"/>
    </source>
</evidence>
<evidence type="ECO:0000256" key="1">
    <source>
        <dbReference type="SAM" id="Coils"/>
    </source>
</evidence>
<protein>
    <recommendedName>
        <fullName evidence="3">STB6-like N-terminal domain-containing protein</fullName>
    </recommendedName>
</protein>
<dbReference type="EMBL" id="KV425577">
    <property type="protein sequence ID" value="KZT24475.1"/>
    <property type="molecule type" value="Genomic_DNA"/>
</dbReference>
<feature type="domain" description="STB6-like N-terminal" evidence="3">
    <location>
        <begin position="124"/>
        <end position="256"/>
    </location>
</feature>
<feature type="compositionally biased region" description="Polar residues" evidence="2">
    <location>
        <begin position="435"/>
        <end position="448"/>
    </location>
</feature>
<feature type="compositionally biased region" description="Polar residues" evidence="2">
    <location>
        <begin position="627"/>
        <end position="638"/>
    </location>
</feature>
<dbReference type="Pfam" id="PF25995">
    <property type="entry name" value="STB6_N"/>
    <property type="match status" value="1"/>
</dbReference>
<feature type="compositionally biased region" description="Low complexity" evidence="2">
    <location>
        <begin position="1062"/>
        <end position="1072"/>
    </location>
</feature>
<dbReference type="STRING" id="1314782.A0A165RZN1"/>
<keyword evidence="5" id="KW-1185">Reference proteome</keyword>
<feature type="region of interest" description="Disordered" evidence="2">
    <location>
        <begin position="652"/>
        <end position="671"/>
    </location>
</feature>
<feature type="compositionally biased region" description="Basic and acidic residues" evidence="2">
    <location>
        <begin position="1037"/>
        <end position="1047"/>
    </location>
</feature>
<evidence type="ECO:0000313" key="4">
    <source>
        <dbReference type="EMBL" id="KZT24475.1"/>
    </source>
</evidence>
<feature type="region of interest" description="Disordered" evidence="2">
    <location>
        <begin position="730"/>
        <end position="774"/>
    </location>
</feature>
<feature type="compositionally biased region" description="Basic and acidic residues" evidence="2">
    <location>
        <begin position="557"/>
        <end position="593"/>
    </location>
</feature>
<dbReference type="InParanoid" id="A0A165RZN1"/>
<dbReference type="AlphaFoldDB" id="A0A165RZN1"/>